<comment type="cofactor">
    <cofactor evidence="7">
        <name>heme</name>
        <dbReference type="ChEBI" id="CHEBI:30413"/>
    </cofactor>
</comment>
<evidence type="ECO:0000256" key="2">
    <source>
        <dbReference type="ARBA" id="ARBA00022617"/>
    </source>
</evidence>
<comment type="caution">
    <text evidence="8">The sequence shown here is derived from an EMBL/GenBank/DDBJ whole genome shotgun (WGS) entry which is preliminary data.</text>
</comment>
<dbReference type="Gene3D" id="1.10.630.10">
    <property type="entry name" value="Cytochrome P450"/>
    <property type="match status" value="1"/>
</dbReference>
<dbReference type="InterPro" id="IPR036396">
    <property type="entry name" value="Cyt_P450_sf"/>
</dbReference>
<evidence type="ECO:0000256" key="6">
    <source>
        <dbReference type="ARBA" id="ARBA00023033"/>
    </source>
</evidence>
<keyword evidence="6" id="KW-0503">Monooxygenase</keyword>
<evidence type="ECO:0000256" key="5">
    <source>
        <dbReference type="ARBA" id="ARBA00023004"/>
    </source>
</evidence>
<sequence length="511" mass="58483">MITLLLGVGIIIYLLFKIIDSTDVPKIRGLPEAFGWPIFGSLFQLGTNHSLALSKLSKKLGPVFQIRLGNKRIIIANSFASIQELWIRNQSSLISRPLLHTFHTVVSSSEHFTIGTSPWDQSCKRRRKAAATALNKPAVQSYMQIIDKESYSALKDILQECQDGGKDLNVTPHLQRYALNTSLMLNYGTRFTSSYDELLKEICEVEAAISRFRSTSDNWQDYVPLLRLFPAKSNRANEYRLRRDRYLNILLDGLKQHIANETDKPCITGNILKDPTTQLNEAEIKSICLTMVSAGLDTIPANIIFGIGYLSSPHGQQIQQRAYEEIQEVYPDNDVWEKCLIEERIPYITALYKEILRYFTVIPMCLPRRSIQDIEYNGIVIPEGTLFYMNAFAGDYDEEHFEEPEKFNPERYLGDVEGTSHFAYGAGSRMCAGAHLANRELFTFFVRLITGFRILPPKDEKYMAPTDAMDANQCHTALVAEPKMFKCRFEPRNKELLMEWLDSCRQRIDNE</sequence>
<protein>
    <recommendedName>
        <fullName evidence="10">Phenylacetate 2-hydroxylase</fullName>
    </recommendedName>
</protein>
<dbReference type="GO" id="GO:0016705">
    <property type="term" value="F:oxidoreductase activity, acting on paired donors, with incorporation or reduction of molecular oxygen"/>
    <property type="evidence" value="ECO:0007669"/>
    <property type="project" value="InterPro"/>
</dbReference>
<dbReference type="Proteomes" id="UP000663828">
    <property type="component" value="Unassembled WGS sequence"/>
</dbReference>
<feature type="binding site" description="axial binding residue" evidence="7">
    <location>
        <position position="431"/>
    </location>
    <ligand>
        <name>heme</name>
        <dbReference type="ChEBI" id="CHEBI:30413"/>
    </ligand>
    <ligandPart>
        <name>Fe</name>
        <dbReference type="ChEBI" id="CHEBI:18248"/>
    </ligandPart>
</feature>
<keyword evidence="3 7" id="KW-0479">Metal-binding</keyword>
<dbReference type="PRINTS" id="PR00463">
    <property type="entry name" value="EP450I"/>
</dbReference>
<organism evidence="8 9">
    <name type="scientific">Adineta ricciae</name>
    <name type="common">Rotifer</name>
    <dbReference type="NCBI Taxonomy" id="249248"/>
    <lineage>
        <taxon>Eukaryota</taxon>
        <taxon>Metazoa</taxon>
        <taxon>Spiralia</taxon>
        <taxon>Gnathifera</taxon>
        <taxon>Rotifera</taxon>
        <taxon>Eurotatoria</taxon>
        <taxon>Bdelloidea</taxon>
        <taxon>Adinetida</taxon>
        <taxon>Adinetidae</taxon>
        <taxon>Adineta</taxon>
    </lineage>
</organism>
<dbReference type="GO" id="GO:0004497">
    <property type="term" value="F:monooxygenase activity"/>
    <property type="evidence" value="ECO:0007669"/>
    <property type="project" value="UniProtKB-KW"/>
</dbReference>
<keyword evidence="4" id="KW-0560">Oxidoreductase</keyword>
<evidence type="ECO:0000256" key="3">
    <source>
        <dbReference type="ARBA" id="ARBA00022723"/>
    </source>
</evidence>
<keyword evidence="2 7" id="KW-0349">Heme</keyword>
<dbReference type="SUPFAM" id="SSF48264">
    <property type="entry name" value="Cytochrome P450"/>
    <property type="match status" value="1"/>
</dbReference>
<keyword evidence="5 7" id="KW-0408">Iron</keyword>
<evidence type="ECO:0008006" key="10">
    <source>
        <dbReference type="Google" id="ProtNLM"/>
    </source>
</evidence>
<dbReference type="PRINTS" id="PR00385">
    <property type="entry name" value="P450"/>
</dbReference>
<dbReference type="GO" id="GO:0020037">
    <property type="term" value="F:heme binding"/>
    <property type="evidence" value="ECO:0007669"/>
    <property type="project" value="InterPro"/>
</dbReference>
<name>A0A815R0K3_ADIRI</name>
<evidence type="ECO:0000256" key="1">
    <source>
        <dbReference type="ARBA" id="ARBA00010617"/>
    </source>
</evidence>
<dbReference type="InterPro" id="IPR002401">
    <property type="entry name" value="Cyt_P450_E_grp-I"/>
</dbReference>
<proteinExistence type="inferred from homology"/>
<accession>A0A815R0K3</accession>
<comment type="similarity">
    <text evidence="1">Belongs to the cytochrome P450 family.</text>
</comment>
<dbReference type="InterPro" id="IPR001128">
    <property type="entry name" value="Cyt_P450"/>
</dbReference>
<dbReference type="GO" id="GO:0005506">
    <property type="term" value="F:iron ion binding"/>
    <property type="evidence" value="ECO:0007669"/>
    <property type="project" value="InterPro"/>
</dbReference>
<dbReference type="InterPro" id="IPR050364">
    <property type="entry name" value="Cytochrome_P450_fung"/>
</dbReference>
<dbReference type="EMBL" id="CAJNOR010004030">
    <property type="protein sequence ID" value="CAF1469385.1"/>
    <property type="molecule type" value="Genomic_DNA"/>
</dbReference>
<reference evidence="8" key="1">
    <citation type="submission" date="2021-02" db="EMBL/GenBank/DDBJ databases">
        <authorList>
            <person name="Nowell W R."/>
        </authorList>
    </citation>
    <scope>NUCLEOTIDE SEQUENCE</scope>
</reference>
<dbReference type="AlphaFoldDB" id="A0A815R0K3"/>
<keyword evidence="9" id="KW-1185">Reference proteome</keyword>
<evidence type="ECO:0000313" key="9">
    <source>
        <dbReference type="Proteomes" id="UP000663828"/>
    </source>
</evidence>
<dbReference type="Pfam" id="PF00067">
    <property type="entry name" value="p450"/>
    <property type="match status" value="1"/>
</dbReference>
<dbReference type="PANTHER" id="PTHR46300:SF9">
    <property type="entry name" value="P450, PUTATIVE-RELATED"/>
    <property type="match status" value="1"/>
</dbReference>
<evidence type="ECO:0000256" key="7">
    <source>
        <dbReference type="PIRSR" id="PIRSR602401-1"/>
    </source>
</evidence>
<dbReference type="CDD" id="cd11066">
    <property type="entry name" value="CYP_PhacA-like"/>
    <property type="match status" value="1"/>
</dbReference>
<evidence type="ECO:0000256" key="4">
    <source>
        <dbReference type="ARBA" id="ARBA00023002"/>
    </source>
</evidence>
<evidence type="ECO:0000313" key="8">
    <source>
        <dbReference type="EMBL" id="CAF1469385.1"/>
    </source>
</evidence>
<gene>
    <name evidence="8" type="ORF">XAT740_LOCUS37886</name>
</gene>
<dbReference type="FunFam" id="1.10.630.10:FF:000072">
    <property type="entry name" value="3-hydroxyphenylacetate 6 hydroxylase"/>
    <property type="match status" value="1"/>
</dbReference>
<dbReference type="PANTHER" id="PTHR46300">
    <property type="entry name" value="P450, PUTATIVE (EUROFUNG)-RELATED-RELATED"/>
    <property type="match status" value="1"/>
</dbReference>